<reference evidence="1 2" key="1">
    <citation type="journal article" date="2019" name="Nat. Ecol. Evol.">
        <title>Megaphylogeny resolves global patterns of mushroom evolution.</title>
        <authorList>
            <person name="Varga T."/>
            <person name="Krizsan K."/>
            <person name="Foldi C."/>
            <person name="Dima B."/>
            <person name="Sanchez-Garcia M."/>
            <person name="Sanchez-Ramirez S."/>
            <person name="Szollosi G.J."/>
            <person name="Szarkandi J.G."/>
            <person name="Papp V."/>
            <person name="Albert L."/>
            <person name="Andreopoulos W."/>
            <person name="Angelini C."/>
            <person name="Antonin V."/>
            <person name="Barry K.W."/>
            <person name="Bougher N.L."/>
            <person name="Buchanan P."/>
            <person name="Buyck B."/>
            <person name="Bense V."/>
            <person name="Catcheside P."/>
            <person name="Chovatia M."/>
            <person name="Cooper J."/>
            <person name="Damon W."/>
            <person name="Desjardin D."/>
            <person name="Finy P."/>
            <person name="Geml J."/>
            <person name="Haridas S."/>
            <person name="Hughes K."/>
            <person name="Justo A."/>
            <person name="Karasinski D."/>
            <person name="Kautmanova I."/>
            <person name="Kiss B."/>
            <person name="Kocsube S."/>
            <person name="Kotiranta H."/>
            <person name="LaButti K.M."/>
            <person name="Lechner B.E."/>
            <person name="Liimatainen K."/>
            <person name="Lipzen A."/>
            <person name="Lukacs Z."/>
            <person name="Mihaltcheva S."/>
            <person name="Morgado L.N."/>
            <person name="Niskanen T."/>
            <person name="Noordeloos M.E."/>
            <person name="Ohm R.A."/>
            <person name="Ortiz-Santana B."/>
            <person name="Ovrebo C."/>
            <person name="Racz N."/>
            <person name="Riley R."/>
            <person name="Savchenko A."/>
            <person name="Shiryaev A."/>
            <person name="Soop K."/>
            <person name="Spirin V."/>
            <person name="Szebenyi C."/>
            <person name="Tomsovsky M."/>
            <person name="Tulloss R.E."/>
            <person name="Uehling J."/>
            <person name="Grigoriev I.V."/>
            <person name="Vagvolgyi C."/>
            <person name="Papp T."/>
            <person name="Martin F.M."/>
            <person name="Miettinen O."/>
            <person name="Hibbett D.S."/>
            <person name="Nagy L.G."/>
        </authorList>
    </citation>
    <scope>NUCLEOTIDE SEQUENCE [LARGE SCALE GENOMIC DNA]</scope>
    <source>
        <strain evidence="1 2">NL-1719</strain>
    </source>
</reference>
<feature type="non-terminal residue" evidence="1">
    <location>
        <position position="1"/>
    </location>
</feature>
<evidence type="ECO:0000313" key="2">
    <source>
        <dbReference type="Proteomes" id="UP000308600"/>
    </source>
</evidence>
<protein>
    <submittedName>
        <fullName evidence="1">Uncharacterized protein</fullName>
    </submittedName>
</protein>
<dbReference type="EMBL" id="ML209619">
    <property type="protein sequence ID" value="TFK58126.1"/>
    <property type="molecule type" value="Genomic_DNA"/>
</dbReference>
<gene>
    <name evidence="1" type="ORF">BDN72DRAFT_907053</name>
</gene>
<proteinExistence type="predicted"/>
<evidence type="ECO:0000313" key="1">
    <source>
        <dbReference type="EMBL" id="TFK58126.1"/>
    </source>
</evidence>
<keyword evidence="2" id="KW-1185">Reference proteome</keyword>
<accession>A0ACD2ZXN7</accession>
<dbReference type="Proteomes" id="UP000308600">
    <property type="component" value="Unassembled WGS sequence"/>
</dbReference>
<name>A0ACD2ZXN7_9AGAR</name>
<sequence>FVTDSLHLTFAKSSPSPHVLEFVNVYFDILRHYLHQLGHITTNITNTQFTVRGLQPVYLYLYALLDWHKVFIPRLLTNAQGAGVAVSRVLGAFVTSTSIRDELYRMGIPVWLVRPFRDLPNAHVLSVADLASPSTMLTLSPSRYKAYSIFQGRTFDRQVHNAIITELRTHTSYPNPFGRDIAPTNPLAPRLLQPSTSSSSSSSQSSASSSQSSASSRSSTPSSSSTLVSRTSSNVSRRTPYAARKPPKPQAGSKAWATALQNVNRHGLPTQHQTHNGIDLCYTFPEAAGVDATTNLDRRSSMMKMWLRWRPALLYCFANSNSNTTPMAAGVWKEFLAIDFLEAGAEKRKKKNGAAPVPVQSKKSEFAKNFYQSLLNEGGVCIPDSTNSSHPITWRGKSFDTLVVSDFTEILWEINELNFRFEFMALDSQLYNPSSPSHQDSQNHQDLVNACFPAASGSLLSVDVSKANSGMASPILLQRSQVILAIRHIMQTWDSQLPPLVAVPDNDRVQVGWEKDDLDALEMQIATFYMQSFFNIFHRATTIPRWLVHMPHTILLSPFHHKTSTQAQTEHTTWVFLITSLDMSFLHLLLIFLVRFQSISTLRSQPNCFL</sequence>
<organism evidence="1 2">
    <name type="scientific">Pluteus cervinus</name>
    <dbReference type="NCBI Taxonomy" id="181527"/>
    <lineage>
        <taxon>Eukaryota</taxon>
        <taxon>Fungi</taxon>
        <taxon>Dikarya</taxon>
        <taxon>Basidiomycota</taxon>
        <taxon>Agaricomycotina</taxon>
        <taxon>Agaricomycetes</taxon>
        <taxon>Agaricomycetidae</taxon>
        <taxon>Agaricales</taxon>
        <taxon>Pluteineae</taxon>
        <taxon>Pluteaceae</taxon>
        <taxon>Pluteus</taxon>
    </lineage>
</organism>